<keyword evidence="2" id="KW-1185">Reference proteome</keyword>
<name>A0A087ST99_AUXPR</name>
<gene>
    <name evidence="1" type="ORF">F751_6472</name>
</gene>
<evidence type="ECO:0000313" key="1">
    <source>
        <dbReference type="EMBL" id="KFM28953.1"/>
    </source>
</evidence>
<accession>A0A087ST99</accession>
<dbReference type="RefSeq" id="XP_011402002.1">
    <property type="nucleotide sequence ID" value="XM_011403700.1"/>
</dbReference>
<evidence type="ECO:0000313" key="2">
    <source>
        <dbReference type="Proteomes" id="UP000028924"/>
    </source>
</evidence>
<reference evidence="1 2" key="1">
    <citation type="journal article" date="2014" name="BMC Genomics">
        <title>Oil accumulation mechanisms of the oleaginous microalga Chlorella protothecoides revealed through its genome, transcriptomes, and proteomes.</title>
        <authorList>
            <person name="Gao C."/>
            <person name="Wang Y."/>
            <person name="Shen Y."/>
            <person name="Yan D."/>
            <person name="He X."/>
            <person name="Dai J."/>
            <person name="Wu Q."/>
        </authorList>
    </citation>
    <scope>NUCLEOTIDE SEQUENCE [LARGE SCALE GENOMIC DNA]</scope>
    <source>
        <strain evidence="1 2">0710</strain>
    </source>
</reference>
<proteinExistence type="predicted"/>
<sequence length="91" mass="9717">MKVDRFRKKQAGEEDRLLVLRTIAGPAPVPAVGTASKKCKTYLIVQTLDAPSYQRREPRSAFAGCAGLARAHAGHGSGWDAPACLVVLEGQ</sequence>
<dbReference type="GeneID" id="23617863"/>
<organism evidence="1 2">
    <name type="scientific">Auxenochlorella protothecoides</name>
    <name type="common">Green microalga</name>
    <name type="synonym">Chlorella protothecoides</name>
    <dbReference type="NCBI Taxonomy" id="3075"/>
    <lineage>
        <taxon>Eukaryota</taxon>
        <taxon>Viridiplantae</taxon>
        <taxon>Chlorophyta</taxon>
        <taxon>core chlorophytes</taxon>
        <taxon>Trebouxiophyceae</taxon>
        <taxon>Chlorellales</taxon>
        <taxon>Chlorellaceae</taxon>
        <taxon>Auxenochlorella</taxon>
    </lineage>
</organism>
<dbReference type="AlphaFoldDB" id="A0A087ST99"/>
<protein>
    <submittedName>
        <fullName evidence="1">Uncharacterized protein</fullName>
    </submittedName>
</protein>
<dbReference type="KEGG" id="apro:F751_6472"/>
<dbReference type="EMBL" id="KL662185">
    <property type="protein sequence ID" value="KFM28953.1"/>
    <property type="molecule type" value="Genomic_DNA"/>
</dbReference>
<dbReference type="Proteomes" id="UP000028924">
    <property type="component" value="Unassembled WGS sequence"/>
</dbReference>